<dbReference type="EMBL" id="KP729039">
    <property type="protein sequence ID" value="AKT26497.1"/>
    <property type="molecule type" value="mRNA"/>
</dbReference>
<proteinExistence type="evidence at transcript level"/>
<feature type="compositionally biased region" description="Pro residues" evidence="1">
    <location>
        <begin position="25"/>
        <end position="44"/>
    </location>
</feature>
<reference evidence="3" key="1">
    <citation type="submission" date="2015-01" db="EMBL/GenBank/DDBJ databases">
        <title>Putative odorant binding protein genes from Spodoptera exigua.</title>
        <authorList>
            <person name="Liu N.-Y."/>
            <person name="Dong S.-L."/>
        </authorList>
    </citation>
    <scope>NUCLEOTIDE SEQUENCE</scope>
</reference>
<name>A0A0K1DDJ6_SPOEX</name>
<feature type="region of interest" description="Disordered" evidence="1">
    <location>
        <begin position="22"/>
        <end position="44"/>
    </location>
</feature>
<dbReference type="AlphaFoldDB" id="A0A0K1DDJ6"/>
<accession>A0A0K1DDJ6</accession>
<feature type="signal peptide" evidence="2">
    <location>
        <begin position="1"/>
        <end position="19"/>
    </location>
</feature>
<evidence type="ECO:0000256" key="2">
    <source>
        <dbReference type="SAM" id="SignalP"/>
    </source>
</evidence>
<organism evidence="3">
    <name type="scientific">Spodoptera exigua</name>
    <name type="common">Beet armyworm</name>
    <name type="synonym">Noctua fulgens</name>
    <dbReference type="NCBI Taxonomy" id="7107"/>
    <lineage>
        <taxon>Eukaryota</taxon>
        <taxon>Metazoa</taxon>
        <taxon>Ecdysozoa</taxon>
        <taxon>Arthropoda</taxon>
        <taxon>Hexapoda</taxon>
        <taxon>Insecta</taxon>
        <taxon>Pterygota</taxon>
        <taxon>Neoptera</taxon>
        <taxon>Endopterygota</taxon>
        <taxon>Lepidoptera</taxon>
        <taxon>Glossata</taxon>
        <taxon>Ditrysia</taxon>
        <taxon>Noctuoidea</taxon>
        <taxon>Noctuidae</taxon>
        <taxon>Amphipyrinae</taxon>
        <taxon>Spodoptera</taxon>
    </lineage>
</organism>
<feature type="chain" id="PRO_5005458373" evidence="2">
    <location>
        <begin position="20"/>
        <end position="216"/>
    </location>
</feature>
<evidence type="ECO:0000256" key="1">
    <source>
        <dbReference type="SAM" id="MobiDB-lite"/>
    </source>
</evidence>
<keyword evidence="2" id="KW-0732">Signal</keyword>
<sequence length="216" mass="24046">MITSSSILVLAALVQVLFAQQPDFQPGPPGPPGPHHKGPPPGAFPPGIPKSCWVPPREVNLFKCCPIPPLYSDEVMQSCGFEKPSEDGPKPPKRHRRPDGTCKEGYCVMGNADLLQTNNSVDYEKFRSYLDNWAASNPDFAEAIQIAKEDCAQDGGPAGPPVCEPDRLFFCLTSKIFWNCKLRDEDGCQALQQHMDECRQYYTKPKEQIEGNPERR</sequence>
<evidence type="ECO:0000313" key="3">
    <source>
        <dbReference type="EMBL" id="AKT26497.1"/>
    </source>
</evidence>
<gene>
    <name evidence="3" type="primary">OBP19</name>
</gene>
<protein>
    <submittedName>
        <fullName evidence="3">Odorant binding protein 19</fullName>
    </submittedName>
</protein>
<dbReference type="Gene3D" id="1.10.238.270">
    <property type="match status" value="1"/>
</dbReference>